<dbReference type="FunFam" id="3.40.605.10:FF:000001">
    <property type="entry name" value="Aldehyde dehydrogenase 1"/>
    <property type="match status" value="1"/>
</dbReference>
<feature type="region of interest" description="Disordered" evidence="6">
    <location>
        <begin position="1"/>
        <end position="21"/>
    </location>
</feature>
<feature type="region of interest" description="Disordered" evidence="6">
    <location>
        <begin position="533"/>
        <end position="552"/>
    </location>
</feature>
<dbReference type="AlphaFoldDB" id="A0A1Y5TZ67"/>
<organism evidence="8 9">
    <name type="scientific">Oceanibacterium hippocampi</name>
    <dbReference type="NCBI Taxonomy" id="745714"/>
    <lineage>
        <taxon>Bacteria</taxon>
        <taxon>Pseudomonadati</taxon>
        <taxon>Pseudomonadota</taxon>
        <taxon>Alphaproteobacteria</taxon>
        <taxon>Sneathiellales</taxon>
        <taxon>Sneathiellaceae</taxon>
        <taxon>Oceanibacterium</taxon>
    </lineage>
</organism>
<dbReference type="FunFam" id="3.40.309.10:FF:000012">
    <property type="entry name" value="Betaine aldehyde dehydrogenase"/>
    <property type="match status" value="1"/>
</dbReference>
<evidence type="ECO:0000256" key="6">
    <source>
        <dbReference type="SAM" id="MobiDB-lite"/>
    </source>
</evidence>
<dbReference type="InParanoid" id="A0A1Y5TZ67"/>
<dbReference type="OrthoDB" id="9812625at2"/>
<dbReference type="InterPro" id="IPR029510">
    <property type="entry name" value="Ald_DH_CS_GLU"/>
</dbReference>
<evidence type="ECO:0000313" key="8">
    <source>
        <dbReference type="EMBL" id="SLN74722.1"/>
    </source>
</evidence>
<dbReference type="PANTHER" id="PTHR11699">
    <property type="entry name" value="ALDEHYDE DEHYDROGENASE-RELATED"/>
    <property type="match status" value="1"/>
</dbReference>
<dbReference type="InterPro" id="IPR016162">
    <property type="entry name" value="Ald_DH_N"/>
</dbReference>
<gene>
    <name evidence="8" type="primary">aldB</name>
    <name evidence="8" type="ORF">OCH7691_03800</name>
</gene>
<feature type="domain" description="Aldehyde dehydrogenase" evidence="7">
    <location>
        <begin position="41"/>
        <end position="485"/>
    </location>
</feature>
<evidence type="ECO:0000256" key="3">
    <source>
        <dbReference type="PIRNR" id="PIRNR036490"/>
    </source>
</evidence>
<feature type="domain" description="Aldehyde dehydrogenase" evidence="7">
    <location>
        <begin position="542"/>
        <end position="761"/>
    </location>
</feature>
<dbReference type="EC" id="1.2.1.-" evidence="8"/>
<dbReference type="InterPro" id="IPR016161">
    <property type="entry name" value="Ald_DH/histidinol_DH"/>
</dbReference>
<evidence type="ECO:0000259" key="7">
    <source>
        <dbReference type="Pfam" id="PF00171"/>
    </source>
</evidence>
<dbReference type="InterPro" id="IPR016163">
    <property type="entry name" value="Ald_DH_C"/>
</dbReference>
<dbReference type="Pfam" id="PF00171">
    <property type="entry name" value="Aldedh"/>
    <property type="match status" value="2"/>
</dbReference>
<protein>
    <submittedName>
        <fullName evidence="8">Aldehyde dehydrogenase B</fullName>
        <ecNumber evidence="8">1.2.1.-</ecNumber>
    </submittedName>
</protein>
<dbReference type="PROSITE" id="PS00687">
    <property type="entry name" value="ALDEHYDE_DEHYDR_GLU"/>
    <property type="match status" value="1"/>
</dbReference>
<dbReference type="CDD" id="cd07111">
    <property type="entry name" value="ALDH_F16"/>
    <property type="match status" value="1"/>
</dbReference>
<evidence type="ECO:0000313" key="9">
    <source>
        <dbReference type="Proteomes" id="UP000193200"/>
    </source>
</evidence>
<accession>A0A1Y5TZ67</accession>
<reference evidence="8 9" key="1">
    <citation type="submission" date="2017-03" db="EMBL/GenBank/DDBJ databases">
        <authorList>
            <person name="Afonso C.L."/>
            <person name="Miller P.J."/>
            <person name="Scott M.A."/>
            <person name="Spackman E."/>
            <person name="Goraichik I."/>
            <person name="Dimitrov K.M."/>
            <person name="Suarez D.L."/>
            <person name="Swayne D.E."/>
        </authorList>
    </citation>
    <scope>NUCLEOTIDE SEQUENCE [LARGE SCALE GENOMIC DNA]</scope>
    <source>
        <strain evidence="8 9">CECT 7691</strain>
    </source>
</reference>
<dbReference type="EMBL" id="FWFR01000003">
    <property type="protein sequence ID" value="SLN74722.1"/>
    <property type="molecule type" value="Genomic_DNA"/>
</dbReference>
<dbReference type="Proteomes" id="UP000193200">
    <property type="component" value="Unassembled WGS sequence"/>
</dbReference>
<comment type="similarity">
    <text evidence="1 3 5">Belongs to the aldehyde dehydrogenase family.</text>
</comment>
<proteinExistence type="inferred from homology"/>
<sequence>MNIQEAFDRMDYGPAPESDGPAREWIARHGPKLRHFIDGGWQAPKSRKWFESVNPADGKTLCEIADGGQKDVDAAVAAARAAQGAWAKLSGHRRARHLYALARMVQRHSRLLAVLESIDNGKPIRETRDIDVPLVARHFYHHAGWAQLAASEFPGHGPLGVVGQIIPWNFPLLMLAWKVAPALAAGNTVVLKPAEFTSLTALAFAEFAHAAGLPAGVLNVVTGGGETGEAIVRHGDVDKIAFTGSTEIGRRIRALTAGSGKHLTLELGGKSPFIVFDDADLDGAVEGIVDAIWFNQGQVCCAGSRLLVQEGIAERLIARLRARMDTLRVGAPLDKSIDIGAIVAPVQLARIRKLVEIGRAEGAEMYQPEGAAPREGCFYPPTLFTNVHPASTIAREEIFGPVLVTMTFRTPDEAVALANNTAYGLAASVWSENVNLTLDVAPKLKCGVVWINSTNQFDAAAGFGGYRESGYGREGGREGMYEYLAPVWAHKLPPVAAPAIAPATGEASVSAVETIDRTAKLYVGGKQARPDSGYSRRVFAPDGRPVGEVGEGNRKDIRNAVEVARKAGGWSSATAHNRAQVLYYMAENLDARTNEFARRIMAQTGASLARARREVTAATTRLFTYAAWADKYDGAVHSAPVRDVTLAMNEPLGVIGIACPDEAPLLGFLSLAAPAIAMGNRVVAIPSPSAPLAATDFYQVLDTSDLPGGVLNIVTGDRNGLATVLAEHDDVEAVWYFGDAEGSAAVERASTGNLKRTWVNNGRARDWYNPEQAEGHEFLRQATQVKNIWVPYGE</sequence>
<dbReference type="Gene3D" id="3.40.309.10">
    <property type="entry name" value="Aldehyde Dehydrogenase, Chain A, domain 2"/>
    <property type="match status" value="1"/>
</dbReference>
<evidence type="ECO:0000256" key="5">
    <source>
        <dbReference type="RuleBase" id="RU003345"/>
    </source>
</evidence>
<keyword evidence="2 5" id="KW-0560">Oxidoreductase</keyword>
<name>A0A1Y5TZ67_9PROT</name>
<evidence type="ECO:0000256" key="4">
    <source>
        <dbReference type="PROSITE-ProRule" id="PRU10007"/>
    </source>
</evidence>
<dbReference type="InterPro" id="IPR011408">
    <property type="entry name" value="Aldehyde_DH"/>
</dbReference>
<evidence type="ECO:0000256" key="2">
    <source>
        <dbReference type="ARBA" id="ARBA00023002"/>
    </source>
</evidence>
<dbReference type="GO" id="GO:0004030">
    <property type="term" value="F:aldehyde dehydrogenase [NAD(P)+] activity"/>
    <property type="evidence" value="ECO:0007669"/>
    <property type="project" value="UniProtKB-ARBA"/>
</dbReference>
<dbReference type="SUPFAM" id="SSF53720">
    <property type="entry name" value="ALDH-like"/>
    <property type="match status" value="2"/>
</dbReference>
<feature type="compositionally biased region" description="Basic and acidic residues" evidence="6">
    <location>
        <begin position="1"/>
        <end position="11"/>
    </location>
</feature>
<feature type="active site" evidence="4">
    <location>
        <position position="266"/>
    </location>
</feature>
<dbReference type="InterPro" id="IPR015590">
    <property type="entry name" value="Aldehyde_DH_dom"/>
</dbReference>
<keyword evidence="9" id="KW-1185">Reference proteome</keyword>
<dbReference type="Gene3D" id="3.40.605.10">
    <property type="entry name" value="Aldehyde Dehydrogenase, Chain A, domain 1"/>
    <property type="match status" value="2"/>
</dbReference>
<evidence type="ECO:0000256" key="1">
    <source>
        <dbReference type="ARBA" id="ARBA00009986"/>
    </source>
</evidence>
<dbReference type="PIRSF" id="PIRSF036490">
    <property type="entry name" value="Aldedh_dupl"/>
    <property type="match status" value="1"/>
</dbReference>